<protein>
    <submittedName>
        <fullName evidence="8">GDSL esterase/lipase</fullName>
    </submittedName>
</protein>
<dbReference type="GO" id="GO:0016042">
    <property type="term" value="P:lipid catabolic process"/>
    <property type="evidence" value="ECO:0007669"/>
    <property type="project" value="UniProtKB-KW"/>
</dbReference>
<evidence type="ECO:0000313" key="8">
    <source>
        <dbReference type="EMBL" id="KAK4399293.1"/>
    </source>
</evidence>
<evidence type="ECO:0000256" key="2">
    <source>
        <dbReference type="ARBA" id="ARBA00008668"/>
    </source>
</evidence>
<dbReference type="PANTHER" id="PTHR45650">
    <property type="entry name" value="GDSL-LIKE LIPASE/ACYLHYDROLASE-RELATED"/>
    <property type="match status" value="1"/>
</dbReference>
<evidence type="ECO:0000256" key="1">
    <source>
        <dbReference type="ARBA" id="ARBA00004613"/>
    </source>
</evidence>
<dbReference type="PANTHER" id="PTHR45650:SF3">
    <property type="entry name" value="OS01G0748500 PROTEIN"/>
    <property type="match status" value="1"/>
</dbReference>
<keyword evidence="4" id="KW-0732">Signal</keyword>
<evidence type="ECO:0000256" key="7">
    <source>
        <dbReference type="ARBA" id="ARBA00023098"/>
    </source>
</evidence>
<name>A0AAE1WTC5_9LAMI</name>
<keyword evidence="3" id="KW-0964">Secreted</keyword>
<keyword evidence="6" id="KW-0442">Lipid degradation</keyword>
<accession>A0AAE1WTC5</accession>
<keyword evidence="5" id="KW-0378">Hydrolase</keyword>
<keyword evidence="7" id="KW-0443">Lipid metabolism</keyword>
<evidence type="ECO:0000313" key="9">
    <source>
        <dbReference type="Proteomes" id="UP001289374"/>
    </source>
</evidence>
<sequence>MTILTTTSCLSTTQLAVNSPDQYADVLIQQYSQQIRTLYNYGARKFALIGVGQIGCSPNALAQNSPDGSTCVQRINGANQIFNNKLRALVDEFNSNAQMQNLSTLTHTESSRI</sequence>
<dbReference type="GO" id="GO:0016788">
    <property type="term" value="F:hydrolase activity, acting on ester bonds"/>
    <property type="evidence" value="ECO:0007669"/>
    <property type="project" value="InterPro"/>
</dbReference>
<comment type="similarity">
    <text evidence="2">Belongs to the 'GDSL' lipolytic enzyme family.</text>
</comment>
<evidence type="ECO:0000256" key="4">
    <source>
        <dbReference type="ARBA" id="ARBA00022729"/>
    </source>
</evidence>
<dbReference type="Proteomes" id="UP001289374">
    <property type="component" value="Unassembled WGS sequence"/>
</dbReference>
<evidence type="ECO:0000256" key="3">
    <source>
        <dbReference type="ARBA" id="ARBA00022525"/>
    </source>
</evidence>
<evidence type="ECO:0000256" key="6">
    <source>
        <dbReference type="ARBA" id="ARBA00022963"/>
    </source>
</evidence>
<proteinExistence type="inferred from homology"/>
<keyword evidence="9" id="KW-1185">Reference proteome</keyword>
<evidence type="ECO:0000256" key="5">
    <source>
        <dbReference type="ARBA" id="ARBA00022801"/>
    </source>
</evidence>
<organism evidence="8 9">
    <name type="scientific">Sesamum angolense</name>
    <dbReference type="NCBI Taxonomy" id="2727404"/>
    <lineage>
        <taxon>Eukaryota</taxon>
        <taxon>Viridiplantae</taxon>
        <taxon>Streptophyta</taxon>
        <taxon>Embryophyta</taxon>
        <taxon>Tracheophyta</taxon>
        <taxon>Spermatophyta</taxon>
        <taxon>Magnoliopsida</taxon>
        <taxon>eudicotyledons</taxon>
        <taxon>Gunneridae</taxon>
        <taxon>Pentapetalae</taxon>
        <taxon>asterids</taxon>
        <taxon>lamiids</taxon>
        <taxon>Lamiales</taxon>
        <taxon>Pedaliaceae</taxon>
        <taxon>Sesamum</taxon>
    </lineage>
</organism>
<dbReference type="GO" id="GO:0005576">
    <property type="term" value="C:extracellular region"/>
    <property type="evidence" value="ECO:0007669"/>
    <property type="project" value="UniProtKB-SubCell"/>
</dbReference>
<reference evidence="8" key="2">
    <citation type="journal article" date="2024" name="Plant">
        <title>Genomic evolution and insights into agronomic trait innovations of Sesamum species.</title>
        <authorList>
            <person name="Miao H."/>
            <person name="Wang L."/>
            <person name="Qu L."/>
            <person name="Liu H."/>
            <person name="Sun Y."/>
            <person name="Le M."/>
            <person name="Wang Q."/>
            <person name="Wei S."/>
            <person name="Zheng Y."/>
            <person name="Lin W."/>
            <person name="Duan Y."/>
            <person name="Cao H."/>
            <person name="Xiong S."/>
            <person name="Wang X."/>
            <person name="Wei L."/>
            <person name="Li C."/>
            <person name="Ma Q."/>
            <person name="Ju M."/>
            <person name="Zhao R."/>
            <person name="Li G."/>
            <person name="Mu C."/>
            <person name="Tian Q."/>
            <person name="Mei H."/>
            <person name="Zhang T."/>
            <person name="Gao T."/>
            <person name="Zhang H."/>
        </authorList>
    </citation>
    <scope>NUCLEOTIDE SEQUENCE</scope>
    <source>
        <strain evidence="8">K16</strain>
    </source>
</reference>
<dbReference type="Gene3D" id="3.40.50.1110">
    <property type="entry name" value="SGNH hydrolase"/>
    <property type="match status" value="1"/>
</dbReference>
<dbReference type="EMBL" id="JACGWL010000007">
    <property type="protein sequence ID" value="KAK4399293.1"/>
    <property type="molecule type" value="Genomic_DNA"/>
</dbReference>
<dbReference type="AlphaFoldDB" id="A0AAE1WTC5"/>
<dbReference type="InterPro" id="IPR051238">
    <property type="entry name" value="GDSL_esterase/lipase"/>
</dbReference>
<comment type="subcellular location">
    <subcellularLocation>
        <location evidence="1">Secreted</location>
    </subcellularLocation>
</comment>
<dbReference type="Pfam" id="PF00657">
    <property type="entry name" value="Lipase_GDSL"/>
    <property type="match status" value="1"/>
</dbReference>
<dbReference type="InterPro" id="IPR036514">
    <property type="entry name" value="SGNH_hydro_sf"/>
</dbReference>
<reference evidence="8" key="1">
    <citation type="submission" date="2020-06" db="EMBL/GenBank/DDBJ databases">
        <authorList>
            <person name="Li T."/>
            <person name="Hu X."/>
            <person name="Zhang T."/>
            <person name="Song X."/>
            <person name="Zhang H."/>
            <person name="Dai N."/>
            <person name="Sheng W."/>
            <person name="Hou X."/>
            <person name="Wei L."/>
        </authorList>
    </citation>
    <scope>NUCLEOTIDE SEQUENCE</scope>
    <source>
        <strain evidence="8">K16</strain>
        <tissue evidence="8">Leaf</tissue>
    </source>
</reference>
<gene>
    <name evidence="8" type="ORF">Sango_1404800</name>
</gene>
<dbReference type="InterPro" id="IPR001087">
    <property type="entry name" value="GDSL"/>
</dbReference>
<comment type="caution">
    <text evidence="8">The sequence shown here is derived from an EMBL/GenBank/DDBJ whole genome shotgun (WGS) entry which is preliminary data.</text>
</comment>